<reference evidence="3 4" key="1">
    <citation type="submission" date="2020-08" db="EMBL/GenBank/DDBJ databases">
        <title>A Genomic Blueprint of the Chicken Gut Microbiome.</title>
        <authorList>
            <person name="Gilroy R."/>
            <person name="Ravi A."/>
            <person name="Getino M."/>
            <person name="Pursley I."/>
            <person name="Horton D.L."/>
            <person name="Alikhan N.-F."/>
            <person name="Baker D."/>
            <person name="Gharbi K."/>
            <person name="Hall N."/>
            <person name="Watson M."/>
            <person name="Adriaenssens E.M."/>
            <person name="Foster-Nyarko E."/>
            <person name="Jarju S."/>
            <person name="Secka A."/>
            <person name="Antonio M."/>
            <person name="Oren A."/>
            <person name="Chaudhuri R."/>
            <person name="La Ragione R.M."/>
            <person name="Hildebrand F."/>
            <person name="Pallen M.J."/>
        </authorList>
    </citation>
    <scope>NUCLEOTIDE SEQUENCE [LARGE SCALE GENOMIC DNA]</scope>
    <source>
        <strain evidence="3 4">Sa3CUN1</strain>
    </source>
</reference>
<feature type="signal peptide" evidence="2">
    <location>
        <begin position="1"/>
        <end position="22"/>
    </location>
</feature>
<dbReference type="PROSITE" id="PS51257">
    <property type="entry name" value="PROKAR_LIPOPROTEIN"/>
    <property type="match status" value="1"/>
</dbReference>
<gene>
    <name evidence="3" type="ORF">H9660_12110</name>
</gene>
<organism evidence="3 4">
    <name type="scientific">Clostridium gallinarum</name>
    <dbReference type="NCBI Taxonomy" id="2762246"/>
    <lineage>
        <taxon>Bacteria</taxon>
        <taxon>Bacillati</taxon>
        <taxon>Bacillota</taxon>
        <taxon>Clostridia</taxon>
        <taxon>Eubacteriales</taxon>
        <taxon>Clostridiaceae</taxon>
        <taxon>Clostridium</taxon>
    </lineage>
</organism>
<evidence type="ECO:0000256" key="1">
    <source>
        <dbReference type="SAM" id="MobiDB-lite"/>
    </source>
</evidence>
<dbReference type="Proteomes" id="UP000640335">
    <property type="component" value="Unassembled WGS sequence"/>
</dbReference>
<evidence type="ECO:0000313" key="3">
    <source>
        <dbReference type="EMBL" id="MBD7915889.1"/>
    </source>
</evidence>
<feature type="compositionally biased region" description="Polar residues" evidence="1">
    <location>
        <begin position="230"/>
        <end position="250"/>
    </location>
</feature>
<evidence type="ECO:0000256" key="2">
    <source>
        <dbReference type="SAM" id="SignalP"/>
    </source>
</evidence>
<proteinExistence type="predicted"/>
<accession>A0ABR8Q621</accession>
<keyword evidence="4" id="KW-1185">Reference proteome</keyword>
<evidence type="ECO:0008006" key="5">
    <source>
        <dbReference type="Google" id="ProtNLM"/>
    </source>
</evidence>
<comment type="caution">
    <text evidence="3">The sequence shown here is derived from an EMBL/GenBank/DDBJ whole genome shotgun (WGS) entry which is preliminary data.</text>
</comment>
<keyword evidence="2" id="KW-0732">Signal</keyword>
<dbReference type="RefSeq" id="WP_191750641.1">
    <property type="nucleotide sequence ID" value="NZ_JACSQZ010000048.1"/>
</dbReference>
<feature type="chain" id="PRO_5047013368" description="Lipoprotein" evidence="2">
    <location>
        <begin position="23"/>
        <end position="369"/>
    </location>
</feature>
<evidence type="ECO:0000313" key="4">
    <source>
        <dbReference type="Proteomes" id="UP000640335"/>
    </source>
</evidence>
<sequence>MKLRKKILLLMSLLISTLMLFSACSEPEINKDDIEIFSLKKSFELAEQYLELVKNNNIDEANKLCTEKLIENNKNIVPGTSNIIAFSPDNVIESSKSAFIIFNVIRNSSSEPKCDLDNYALRVIREDGDYKIDEIKAINLKQVFVRNKSLRMISEDGGKSDLIISLNNIPKDAYLKENELMLYKEKVPNAEFGPVSLGYKGKKVAISTINENRAFISVAYIEESKEAQGASDSQGESSSNTAQESGNVENSLEDLVDKPIAKKIVQMDMLNDVTIDNLVFTQEERYLILEYFNSNDVKRIKVYNSSSGDLIDLSFDEILPDDKYSIELIDFKKDEFRVNVTAKEGVNNINEEIPGKYNVDIESKVIKKI</sequence>
<name>A0ABR8Q621_9CLOT</name>
<feature type="region of interest" description="Disordered" evidence="1">
    <location>
        <begin position="227"/>
        <end position="251"/>
    </location>
</feature>
<dbReference type="EMBL" id="JACSQZ010000048">
    <property type="protein sequence ID" value="MBD7915889.1"/>
    <property type="molecule type" value="Genomic_DNA"/>
</dbReference>
<protein>
    <recommendedName>
        <fullName evidence="5">Lipoprotein</fullName>
    </recommendedName>
</protein>